<feature type="compositionally biased region" description="Polar residues" evidence="1">
    <location>
        <begin position="1"/>
        <end position="15"/>
    </location>
</feature>
<dbReference type="AlphaFoldDB" id="A0A369CDB6"/>
<evidence type="ECO:0000313" key="2">
    <source>
        <dbReference type="EMBL" id="RCX31125.1"/>
    </source>
</evidence>
<reference evidence="2 3" key="1">
    <citation type="submission" date="2018-07" db="EMBL/GenBank/DDBJ databases">
        <title>Genomic Encyclopedia of Type Strains, Phase IV (KMG-IV): sequencing the most valuable type-strain genomes for metagenomic binning, comparative biology and taxonomic classification.</title>
        <authorList>
            <person name="Goeker M."/>
        </authorList>
    </citation>
    <scope>NUCLEOTIDE SEQUENCE [LARGE SCALE GENOMIC DNA]</scope>
    <source>
        <strain evidence="2 3">DSM 26407</strain>
    </source>
</reference>
<dbReference type="SUPFAM" id="SSF48371">
    <property type="entry name" value="ARM repeat"/>
    <property type="match status" value="1"/>
</dbReference>
<accession>A0A369CDB6</accession>
<protein>
    <submittedName>
        <fullName evidence="2">Uncharacterized protein (TIGR02270 family)</fullName>
    </submittedName>
</protein>
<comment type="caution">
    <text evidence="2">The sequence shown here is derived from an EMBL/GenBank/DDBJ whole genome shotgun (WGS) entry which is preliminary data.</text>
</comment>
<dbReference type="Pfam" id="PF13646">
    <property type="entry name" value="HEAT_2"/>
    <property type="match status" value="1"/>
</dbReference>
<dbReference type="Proteomes" id="UP000252707">
    <property type="component" value="Unassembled WGS sequence"/>
</dbReference>
<keyword evidence="3" id="KW-1185">Reference proteome</keyword>
<dbReference type="InterPro" id="IPR011989">
    <property type="entry name" value="ARM-like"/>
</dbReference>
<sequence>MHSSSRSQHGCTLQPNPADRPPIEAVIRQHAEDAVVLHNMRMAQVRAPHVRLHHLGRLDERLAAHLDGLLVAGEFGSRLCGTALENPGASELFVATVLALENGDAARLEQLLALAEALPETQGGLGSAFGWVASGVLRGTVRGLLSSATPFHRWVGLTACAMHRVDAGADLERALEDPHPGLRARALRTLGVLGRRESFAATRTALHDRSEPCRFWGAWSAVMLGNRSFALDWLVEYARRPGPFRERSLQLALRAVDLPRAHQLIRDLARAGGETRTLIRAVGIMGDPHHVPWLIERMADPGLARLAGESFSLITGIDLAYLDLEQPPPAAAEPGPGDDTGDDEATMDPDDGLPWPDPAGIGTWWAANARRFQAGVRHFMGEPANPERCTRTLGEGYQRQRLAAGLYLCLLRPGKPLFNTAAPAPRQQRRLTGSD</sequence>
<gene>
    <name evidence="2" type="ORF">DFQ59_10389</name>
</gene>
<dbReference type="InterPro" id="IPR011959">
    <property type="entry name" value="CHP02270"/>
</dbReference>
<dbReference type="RefSeq" id="WP_245937235.1">
    <property type="nucleotide sequence ID" value="NZ_QPJY01000003.1"/>
</dbReference>
<organism evidence="2 3">
    <name type="scientific">Thioalbus denitrificans</name>
    <dbReference type="NCBI Taxonomy" id="547122"/>
    <lineage>
        <taxon>Bacteria</taxon>
        <taxon>Pseudomonadati</taxon>
        <taxon>Pseudomonadota</taxon>
        <taxon>Gammaproteobacteria</taxon>
        <taxon>Chromatiales</taxon>
        <taxon>Ectothiorhodospiraceae</taxon>
        <taxon>Thioalbus</taxon>
    </lineage>
</organism>
<dbReference type="NCBIfam" id="TIGR02270">
    <property type="entry name" value="TIGR02270 family protein"/>
    <property type="match status" value="1"/>
</dbReference>
<proteinExistence type="predicted"/>
<feature type="region of interest" description="Disordered" evidence="1">
    <location>
        <begin position="326"/>
        <end position="353"/>
    </location>
</feature>
<evidence type="ECO:0000313" key="3">
    <source>
        <dbReference type="Proteomes" id="UP000252707"/>
    </source>
</evidence>
<dbReference type="InterPro" id="IPR016024">
    <property type="entry name" value="ARM-type_fold"/>
</dbReference>
<feature type="compositionally biased region" description="Acidic residues" evidence="1">
    <location>
        <begin position="339"/>
        <end position="351"/>
    </location>
</feature>
<name>A0A369CDB6_9GAMM</name>
<dbReference type="Gene3D" id="1.25.10.10">
    <property type="entry name" value="Leucine-rich Repeat Variant"/>
    <property type="match status" value="1"/>
</dbReference>
<dbReference type="EMBL" id="QPJY01000003">
    <property type="protein sequence ID" value="RCX31125.1"/>
    <property type="molecule type" value="Genomic_DNA"/>
</dbReference>
<feature type="region of interest" description="Disordered" evidence="1">
    <location>
        <begin position="1"/>
        <end position="20"/>
    </location>
</feature>
<evidence type="ECO:0000256" key="1">
    <source>
        <dbReference type="SAM" id="MobiDB-lite"/>
    </source>
</evidence>